<accession>A0A914E9J8</accession>
<dbReference type="WBParaSite" id="ACRNAN_scaffold6626.g22298.t1">
    <property type="protein sequence ID" value="ACRNAN_scaffold6626.g22298.t1"/>
    <property type="gene ID" value="ACRNAN_scaffold6626.g22298"/>
</dbReference>
<proteinExistence type="predicted"/>
<evidence type="ECO:0000313" key="1">
    <source>
        <dbReference type="Proteomes" id="UP000887540"/>
    </source>
</evidence>
<evidence type="ECO:0000313" key="2">
    <source>
        <dbReference type="WBParaSite" id="ACRNAN_scaffold6626.g22298.t1"/>
    </source>
</evidence>
<keyword evidence="1" id="KW-1185">Reference proteome</keyword>
<protein>
    <submittedName>
        <fullName evidence="2">Uncharacterized protein</fullName>
    </submittedName>
</protein>
<dbReference type="AlphaFoldDB" id="A0A914E9J8"/>
<name>A0A914E9J8_9BILA</name>
<dbReference type="Proteomes" id="UP000887540">
    <property type="component" value="Unplaced"/>
</dbReference>
<sequence length="158" mass="17693">MSSMFIENGVLDLVPFSSKPPSYQCDCTNGSVYYWESVNESIPYTDFYINNIAYAIQATNACQLCVCTEDGLCYTPTNNNSYNLNFVPYCEGQSCHMYGIVYNQPFFPEDTVIDSNGKSYQSPLPYLDPLGKTSNYLKVVSISCNGCSVNIVLLFFII</sequence>
<organism evidence="1 2">
    <name type="scientific">Acrobeloides nanus</name>
    <dbReference type="NCBI Taxonomy" id="290746"/>
    <lineage>
        <taxon>Eukaryota</taxon>
        <taxon>Metazoa</taxon>
        <taxon>Ecdysozoa</taxon>
        <taxon>Nematoda</taxon>
        <taxon>Chromadorea</taxon>
        <taxon>Rhabditida</taxon>
        <taxon>Tylenchina</taxon>
        <taxon>Cephalobomorpha</taxon>
        <taxon>Cephaloboidea</taxon>
        <taxon>Cephalobidae</taxon>
        <taxon>Acrobeloides</taxon>
    </lineage>
</organism>
<reference evidence="2" key="1">
    <citation type="submission" date="2022-11" db="UniProtKB">
        <authorList>
            <consortium name="WormBaseParasite"/>
        </authorList>
    </citation>
    <scope>IDENTIFICATION</scope>
</reference>